<sequence>MHLKAQQVLSPKISTAAHKTDYKEYDGKKKNKREHSTTSLCDSQEKQKLSQNLSGYNEIFPKLCEREGCFLKNMNRASIKKWCRADVNSSRTIKVSILAVFVEISSRKS</sequence>
<accession>A0A016T2H4</accession>
<evidence type="ECO:0000313" key="3">
    <source>
        <dbReference type="Proteomes" id="UP000024635"/>
    </source>
</evidence>
<dbReference type="EMBL" id="JARK01001479">
    <property type="protein sequence ID" value="EYB97178.1"/>
    <property type="molecule type" value="Genomic_DNA"/>
</dbReference>
<evidence type="ECO:0000313" key="2">
    <source>
        <dbReference type="EMBL" id="EYB97178.1"/>
    </source>
</evidence>
<name>A0A016T2H4_9BILA</name>
<reference evidence="3" key="1">
    <citation type="journal article" date="2015" name="Nat. Genet.">
        <title>The genome and transcriptome of the zoonotic hookworm Ancylostoma ceylanicum identify infection-specific gene families.</title>
        <authorList>
            <person name="Schwarz E.M."/>
            <person name="Hu Y."/>
            <person name="Antoshechkin I."/>
            <person name="Miller M.M."/>
            <person name="Sternberg P.W."/>
            <person name="Aroian R.V."/>
        </authorList>
    </citation>
    <scope>NUCLEOTIDE SEQUENCE</scope>
    <source>
        <strain evidence="3">HY135</strain>
    </source>
</reference>
<proteinExistence type="predicted"/>
<gene>
    <name evidence="2" type="primary">Acey_s0143.g2434</name>
    <name evidence="2" type="ORF">Y032_0143g2434</name>
</gene>
<feature type="region of interest" description="Disordered" evidence="1">
    <location>
        <begin position="20"/>
        <end position="49"/>
    </location>
</feature>
<protein>
    <submittedName>
        <fullName evidence="2">Uncharacterized protein</fullName>
    </submittedName>
</protein>
<organism evidence="2 3">
    <name type="scientific">Ancylostoma ceylanicum</name>
    <dbReference type="NCBI Taxonomy" id="53326"/>
    <lineage>
        <taxon>Eukaryota</taxon>
        <taxon>Metazoa</taxon>
        <taxon>Ecdysozoa</taxon>
        <taxon>Nematoda</taxon>
        <taxon>Chromadorea</taxon>
        <taxon>Rhabditida</taxon>
        <taxon>Rhabditina</taxon>
        <taxon>Rhabditomorpha</taxon>
        <taxon>Strongyloidea</taxon>
        <taxon>Ancylostomatidae</taxon>
        <taxon>Ancylostomatinae</taxon>
        <taxon>Ancylostoma</taxon>
    </lineage>
</organism>
<evidence type="ECO:0000256" key="1">
    <source>
        <dbReference type="SAM" id="MobiDB-lite"/>
    </source>
</evidence>
<keyword evidence="3" id="KW-1185">Reference proteome</keyword>
<comment type="caution">
    <text evidence="2">The sequence shown here is derived from an EMBL/GenBank/DDBJ whole genome shotgun (WGS) entry which is preliminary data.</text>
</comment>
<dbReference type="Proteomes" id="UP000024635">
    <property type="component" value="Unassembled WGS sequence"/>
</dbReference>
<dbReference type="AlphaFoldDB" id="A0A016T2H4"/>